<feature type="region of interest" description="Disordered" evidence="1">
    <location>
        <begin position="1"/>
        <end position="59"/>
    </location>
</feature>
<dbReference type="PaxDb" id="67767-A0A0J7N824"/>
<feature type="compositionally biased region" description="Polar residues" evidence="1">
    <location>
        <begin position="42"/>
        <end position="59"/>
    </location>
</feature>
<protein>
    <submittedName>
        <fullName evidence="2">Phage tail protein</fullName>
    </submittedName>
</protein>
<dbReference type="Proteomes" id="UP000036403">
    <property type="component" value="Unassembled WGS sequence"/>
</dbReference>
<proteinExistence type="predicted"/>
<organism evidence="2 3">
    <name type="scientific">Lasius niger</name>
    <name type="common">Black garden ant</name>
    <dbReference type="NCBI Taxonomy" id="67767"/>
    <lineage>
        <taxon>Eukaryota</taxon>
        <taxon>Metazoa</taxon>
        <taxon>Ecdysozoa</taxon>
        <taxon>Arthropoda</taxon>
        <taxon>Hexapoda</taxon>
        <taxon>Insecta</taxon>
        <taxon>Pterygota</taxon>
        <taxon>Neoptera</taxon>
        <taxon>Endopterygota</taxon>
        <taxon>Hymenoptera</taxon>
        <taxon>Apocrita</taxon>
        <taxon>Aculeata</taxon>
        <taxon>Formicoidea</taxon>
        <taxon>Formicidae</taxon>
        <taxon>Formicinae</taxon>
        <taxon>Lasius</taxon>
        <taxon>Lasius</taxon>
    </lineage>
</organism>
<feature type="compositionally biased region" description="Basic and acidic residues" evidence="1">
    <location>
        <begin position="10"/>
        <end position="41"/>
    </location>
</feature>
<keyword evidence="3" id="KW-1185">Reference proteome</keyword>
<reference evidence="2 3" key="1">
    <citation type="submission" date="2015-04" db="EMBL/GenBank/DDBJ databases">
        <title>Lasius niger genome sequencing.</title>
        <authorList>
            <person name="Konorov E.A."/>
            <person name="Nikitin M.A."/>
            <person name="Kirill M.V."/>
            <person name="Chang P."/>
        </authorList>
    </citation>
    <scope>NUCLEOTIDE SEQUENCE [LARGE SCALE GENOMIC DNA]</scope>
    <source>
        <tissue evidence="2">Whole</tissue>
    </source>
</reference>
<dbReference type="EMBL" id="LBMM01008567">
    <property type="protein sequence ID" value="KMQ88785.1"/>
    <property type="molecule type" value="Genomic_DNA"/>
</dbReference>
<evidence type="ECO:0000313" key="2">
    <source>
        <dbReference type="EMBL" id="KMQ88785.1"/>
    </source>
</evidence>
<gene>
    <name evidence="2" type="ORF">RF55_11670</name>
</gene>
<comment type="caution">
    <text evidence="2">The sequence shown here is derived from an EMBL/GenBank/DDBJ whole genome shotgun (WGS) entry which is preliminary data.</text>
</comment>
<evidence type="ECO:0000256" key="1">
    <source>
        <dbReference type="SAM" id="MobiDB-lite"/>
    </source>
</evidence>
<sequence length="222" mass="25137">MNKTVQSSKTDVDERSSQDEQEDNSRFYDSHIDLSDAHKSESAIQRTGTTWSGMPTRTQPPTQVTFEQAYIPATMQYPTGDTRSTGFPGPARYVESRVKLRKFKPGNNVRAWFEIADNEFLARGTFELDKFSALISSLDNEVVPGDVYALAAVADKIMEHRPTDSGQELMAIQKPGDSLLNIVTPLDIKLRRKPVFEKPRRLPADKLKVAKAEFQFMMDQEF</sequence>
<accession>A0A0J7N824</accession>
<name>A0A0J7N824_LASNI</name>
<evidence type="ECO:0000313" key="3">
    <source>
        <dbReference type="Proteomes" id="UP000036403"/>
    </source>
</evidence>
<dbReference type="AlphaFoldDB" id="A0A0J7N824"/>